<dbReference type="PANTHER" id="PTHR12697">
    <property type="entry name" value="PBS LYASE HEAT-LIKE PROTEIN"/>
    <property type="match status" value="1"/>
</dbReference>
<dbReference type="EMBL" id="BAABLV010000008">
    <property type="protein sequence ID" value="GAA4891053.1"/>
    <property type="molecule type" value="Genomic_DNA"/>
</dbReference>
<evidence type="ECO:0000313" key="1">
    <source>
        <dbReference type="EMBL" id="GAA4891053.1"/>
    </source>
</evidence>
<dbReference type="PANTHER" id="PTHR12697:SF5">
    <property type="entry name" value="DEOXYHYPUSINE HYDROXYLASE"/>
    <property type="match status" value="1"/>
</dbReference>
<proteinExistence type="predicted"/>
<dbReference type="InterPro" id="IPR016024">
    <property type="entry name" value="ARM-type_fold"/>
</dbReference>
<reference evidence="2" key="1">
    <citation type="journal article" date="2019" name="Int. J. Syst. Evol. Microbiol.">
        <title>The Global Catalogue of Microorganisms (GCM) 10K type strain sequencing project: providing services to taxonomists for standard genome sequencing and annotation.</title>
        <authorList>
            <consortium name="The Broad Institute Genomics Platform"/>
            <consortium name="The Broad Institute Genome Sequencing Center for Infectious Disease"/>
            <person name="Wu L."/>
            <person name="Ma J."/>
        </authorList>
    </citation>
    <scope>NUCLEOTIDE SEQUENCE [LARGE SCALE GENOMIC DNA]</scope>
    <source>
        <strain evidence="2">JCM 19125</strain>
    </source>
</reference>
<protein>
    <recommendedName>
        <fullName evidence="3">HEAT repeat domain-containing protein</fullName>
    </recommendedName>
</protein>
<accession>A0ABP9F0V7</accession>
<dbReference type="SUPFAM" id="SSF48371">
    <property type="entry name" value="ARM repeat"/>
    <property type="match status" value="1"/>
</dbReference>
<dbReference type="Pfam" id="PF13646">
    <property type="entry name" value="HEAT_2"/>
    <property type="match status" value="2"/>
</dbReference>
<gene>
    <name evidence="1" type="ORF">GCM10025789_04670</name>
</gene>
<name>A0ABP9F0V7_9ACTN</name>
<dbReference type="Pfam" id="PF03130">
    <property type="entry name" value="HEAT_PBS"/>
    <property type="match status" value="1"/>
</dbReference>
<evidence type="ECO:0000313" key="2">
    <source>
        <dbReference type="Proteomes" id="UP001501521"/>
    </source>
</evidence>
<evidence type="ECO:0008006" key="3">
    <source>
        <dbReference type="Google" id="ProtNLM"/>
    </source>
</evidence>
<dbReference type="Gene3D" id="1.25.10.10">
    <property type="entry name" value="Leucine-rich Repeat Variant"/>
    <property type="match status" value="2"/>
</dbReference>
<dbReference type="InterPro" id="IPR004155">
    <property type="entry name" value="PBS_lyase_HEAT"/>
</dbReference>
<organism evidence="1 2">
    <name type="scientific">Tessaracoccus lubricantis</name>
    <dbReference type="NCBI Taxonomy" id="545543"/>
    <lineage>
        <taxon>Bacteria</taxon>
        <taxon>Bacillati</taxon>
        <taxon>Actinomycetota</taxon>
        <taxon>Actinomycetes</taxon>
        <taxon>Propionibacteriales</taxon>
        <taxon>Propionibacteriaceae</taxon>
        <taxon>Tessaracoccus</taxon>
    </lineage>
</organism>
<keyword evidence="2" id="KW-1185">Reference proteome</keyword>
<dbReference type="SMART" id="SM00567">
    <property type="entry name" value="EZ_HEAT"/>
    <property type="match status" value="3"/>
</dbReference>
<comment type="caution">
    <text evidence="1">The sequence shown here is derived from an EMBL/GenBank/DDBJ whole genome shotgun (WGS) entry which is preliminary data.</text>
</comment>
<dbReference type="Proteomes" id="UP001501521">
    <property type="component" value="Unassembled WGS sequence"/>
</dbReference>
<dbReference type="InterPro" id="IPR011989">
    <property type="entry name" value="ARM-like"/>
</dbReference>
<sequence>METLIKQLDSTVGTDRRMAALALGSLKDPAIVPALLEHLKTETDGRVKEDLTWAVVQHADEANDEILAMLRSDSEHVRFTGAHVVSKVGNPEHFEHVRGLVADPHKDVALKAYRAAANTGGHLAAEDLAARLGDGDDWQRDALSDAFRKLGQGGVEALVARLSDASTAVREHAAEALGYVGGPEADGAAEALERAAADEDADVRLAAVSALGQLGYASDEALARVAEGDDAALAAVARRFLAERVHNPS</sequence>